<dbReference type="GO" id="GO:0032981">
    <property type="term" value="P:mitochondrial respiratory chain complex I assembly"/>
    <property type="evidence" value="ECO:0007669"/>
    <property type="project" value="TreeGrafter"/>
</dbReference>
<name>A0A099P8V0_PICKU</name>
<evidence type="ECO:0000256" key="2">
    <source>
        <dbReference type="SAM" id="Coils"/>
    </source>
</evidence>
<dbReference type="GO" id="GO:0045271">
    <property type="term" value="C:respiratory chain complex I"/>
    <property type="evidence" value="ECO:0007669"/>
    <property type="project" value="InterPro"/>
</dbReference>
<keyword evidence="2" id="KW-0175">Coiled coil</keyword>
<evidence type="ECO:0008006" key="6">
    <source>
        <dbReference type="Google" id="ProtNLM"/>
    </source>
</evidence>
<reference evidence="5" key="1">
    <citation type="journal article" date="2014" name="Microb. Cell Fact.">
        <title>Exploiting Issatchenkia orientalis SD108 for succinic acid production.</title>
        <authorList>
            <person name="Xiao H."/>
            <person name="Shao Z."/>
            <person name="Jiang Y."/>
            <person name="Dole S."/>
            <person name="Zhao H."/>
        </authorList>
    </citation>
    <scope>NUCLEOTIDE SEQUENCE [LARGE SCALE GENOMIC DNA]</scope>
    <source>
        <strain evidence="5">SD108</strain>
    </source>
</reference>
<dbReference type="AlphaFoldDB" id="A0A099P8V0"/>
<evidence type="ECO:0000313" key="4">
    <source>
        <dbReference type="EMBL" id="KGK40674.1"/>
    </source>
</evidence>
<dbReference type="VEuPathDB" id="FungiDB:C5L36_0A12510"/>
<dbReference type="InterPro" id="IPR052618">
    <property type="entry name" value="ComplexI_NDUFA12"/>
</dbReference>
<comment type="caution">
    <text evidence="4">The sequence shown here is derived from an EMBL/GenBank/DDBJ whole genome shotgun (WGS) entry which is preliminary data.</text>
</comment>
<feature type="region of interest" description="Disordered" evidence="3">
    <location>
        <begin position="175"/>
        <end position="217"/>
    </location>
</feature>
<accession>A0A099P8V0</accession>
<dbReference type="EMBL" id="JQFK01000001">
    <property type="protein sequence ID" value="KGK40674.1"/>
    <property type="molecule type" value="Genomic_DNA"/>
</dbReference>
<organism evidence="4 5">
    <name type="scientific">Pichia kudriavzevii</name>
    <name type="common">Yeast</name>
    <name type="synonym">Issatchenkia orientalis</name>
    <dbReference type="NCBI Taxonomy" id="4909"/>
    <lineage>
        <taxon>Eukaryota</taxon>
        <taxon>Fungi</taxon>
        <taxon>Dikarya</taxon>
        <taxon>Ascomycota</taxon>
        <taxon>Saccharomycotina</taxon>
        <taxon>Pichiomycetes</taxon>
        <taxon>Pichiales</taxon>
        <taxon>Pichiaceae</taxon>
        <taxon>Pichia</taxon>
    </lineage>
</organism>
<comment type="similarity">
    <text evidence="1">Belongs to the complex I NDUFA12 subunit family.</text>
</comment>
<dbReference type="HOGENOM" id="CLU_067876_2_0_1"/>
<protein>
    <recommendedName>
        <fullName evidence="6">NADH-ubiquinone oxidoreductase assembly factor N7BML</fullName>
    </recommendedName>
</protein>
<dbReference type="PANTHER" id="PTHR32470">
    <property type="entry name" value="ADH DEHYDROGENASE [UBIQUINONE] 1 ALPHA SUBCOMPLEX ASSEMBLY FACTOR 2"/>
    <property type="match status" value="1"/>
</dbReference>
<dbReference type="GO" id="GO:0005739">
    <property type="term" value="C:mitochondrion"/>
    <property type="evidence" value="ECO:0007669"/>
    <property type="project" value="TreeGrafter"/>
</dbReference>
<sequence length="217" mass="26649">MSMHSNKIKTLYQRIPLWKQLYYKWRSIRGVPLRKKFFVGYDLEANTYWEFYLDRQQTRPRRLVEPYKPQPLLFDYFNKLPIQWTQWLRYTRRVPPTIEEILKDEERIRNLQTLSQFKEHEQTYNKHLQQEKIHQNLQKELHKLEEKEDKNRHDDAVNAARFMQKSGYDLNETIQHQEVKEKPNTKLDRDASSLAHDPWKRADTSDHPQEATMTPRR</sequence>
<dbReference type="InterPro" id="IPR007763">
    <property type="entry name" value="NDUFA12"/>
</dbReference>
<dbReference type="eggNOG" id="ENOG502S4QH">
    <property type="taxonomic scope" value="Eukaryota"/>
</dbReference>
<evidence type="ECO:0000256" key="3">
    <source>
        <dbReference type="SAM" id="MobiDB-lite"/>
    </source>
</evidence>
<dbReference type="Proteomes" id="UP000029867">
    <property type="component" value="Unassembled WGS sequence"/>
</dbReference>
<dbReference type="Pfam" id="PF05071">
    <property type="entry name" value="NDUFA12"/>
    <property type="match status" value="1"/>
</dbReference>
<evidence type="ECO:0000313" key="5">
    <source>
        <dbReference type="Proteomes" id="UP000029867"/>
    </source>
</evidence>
<gene>
    <name evidence="4" type="ORF">JL09_g223</name>
</gene>
<feature type="coiled-coil region" evidence="2">
    <location>
        <begin position="127"/>
        <end position="154"/>
    </location>
</feature>
<proteinExistence type="inferred from homology"/>
<dbReference type="PANTHER" id="PTHR32470:SF2">
    <property type="entry name" value="NADH DEHYDROGENASE [UBIQUINONE] 1 ALPHA SUBCOMPLEX ASSEMBLY FACTOR 2"/>
    <property type="match status" value="1"/>
</dbReference>
<feature type="compositionally biased region" description="Basic and acidic residues" evidence="3">
    <location>
        <begin position="175"/>
        <end position="209"/>
    </location>
</feature>
<evidence type="ECO:0000256" key="1">
    <source>
        <dbReference type="ARBA" id="ARBA00007355"/>
    </source>
</evidence>